<evidence type="ECO:0000256" key="3">
    <source>
        <dbReference type="ARBA" id="ARBA00012601"/>
    </source>
</evidence>
<keyword evidence="18" id="KW-1185">Reference proteome</keyword>
<comment type="function">
    <text evidence="11">Endoglucanase (EG) that cleaves the internal beta-1,4-glucosidic bonds in cellulose. The degradation of cellulose involves an interplay between different cellulolytic enzymes. Hydrolysis starts with EGs, which cut internal glycosidic linkages to reduce the polymerization degree of the substrate and creates new chain ends for exocellobiohydrolases (CBHs). The CBH release the disaccharide cellobiose from the non-reducing end of the cellulose polymer chain. Finally, beta-1,4-glucosidases hydrolyze the cellobiose and other short cello-oligosaccharides into glucose units.</text>
</comment>
<sequence length="414" mass="42616">MKNSIFAVAAAAGTVAAQGAAYSQCGGQGWSGATTCVSGYTCVVSNPYYSQCLPGSGSGSGGASTTKVATTTTRATSTTSAGGSQTSAPSSSGKVQYAGVNIAGFDFGCGTDGTCNTATNVNPGSSGIAQMKHFVTDDGLNAFRLPVGWQYLVNNQLGGTLNSANLANYDNLVQGCLSSGAALCIVDIHNYARWNGGIIGQGGPTNAQFASLWSQLATKYKGNTKIAFGLMNEPHDLNVATWAQSVQAAVTAIRQAGATGNKILLPGSDYTSAAQFISNGSGPDLLAVKNLDGSTTNLIFDVHKYLDSDNSGTHANCVTDNAAAFQTLGNWLRTNKRQAILSETGGGPNDSSCLQYVCSQLDVLNSYSDVYLGWTGWSAGAFDSTYTLTLTPTLSGGKYTDVPLLTKCIAGKFH</sequence>
<evidence type="ECO:0000256" key="4">
    <source>
        <dbReference type="ARBA" id="ARBA00022729"/>
    </source>
</evidence>
<evidence type="ECO:0000256" key="7">
    <source>
        <dbReference type="ARBA" id="ARBA00023277"/>
    </source>
</evidence>
<evidence type="ECO:0000259" key="16">
    <source>
        <dbReference type="PROSITE" id="PS51164"/>
    </source>
</evidence>
<evidence type="ECO:0000256" key="5">
    <source>
        <dbReference type="ARBA" id="ARBA00022801"/>
    </source>
</evidence>
<keyword evidence="10" id="KW-0624">Polysaccharide degradation</keyword>
<dbReference type="EC" id="3.2.1.4" evidence="3"/>
<name>A0A1V8T3J6_9PEZI</name>
<dbReference type="InterPro" id="IPR017853">
    <property type="entry name" value="GH"/>
</dbReference>
<keyword evidence="9 13" id="KW-0326">Glycosidase</keyword>
<feature type="domain" description="CBM1" evidence="16">
    <location>
        <begin position="17"/>
        <end position="53"/>
    </location>
</feature>
<dbReference type="STRING" id="1507870.A0A1V8T3J6"/>
<evidence type="ECO:0000256" key="2">
    <source>
        <dbReference type="ARBA" id="ARBA00005641"/>
    </source>
</evidence>
<keyword evidence="6" id="KW-0136">Cellulose degradation</keyword>
<dbReference type="SUPFAM" id="SSF57180">
    <property type="entry name" value="Cellulose-binding domain"/>
    <property type="match status" value="1"/>
</dbReference>
<dbReference type="AlphaFoldDB" id="A0A1V8T3J6"/>
<evidence type="ECO:0000256" key="11">
    <source>
        <dbReference type="ARBA" id="ARBA00059691"/>
    </source>
</evidence>
<evidence type="ECO:0000313" key="17">
    <source>
        <dbReference type="EMBL" id="OQO05742.1"/>
    </source>
</evidence>
<dbReference type="PANTHER" id="PTHR34142">
    <property type="entry name" value="ENDO-BETA-1,4-GLUCANASE A"/>
    <property type="match status" value="1"/>
</dbReference>
<dbReference type="PROSITE" id="PS00659">
    <property type="entry name" value="GLYCOSYL_HYDROL_F5"/>
    <property type="match status" value="1"/>
</dbReference>
<dbReference type="FunFam" id="3.20.20.80:FF:000124">
    <property type="entry name" value="Exported cellulase"/>
    <property type="match status" value="1"/>
</dbReference>
<feature type="chain" id="PRO_5013365773" description="Endoglucanase EG-II" evidence="15">
    <location>
        <begin position="18"/>
        <end position="414"/>
    </location>
</feature>
<comment type="caution">
    <text evidence="17">The sequence shown here is derived from an EMBL/GenBank/DDBJ whole genome shotgun (WGS) entry which is preliminary data.</text>
</comment>
<reference evidence="18" key="1">
    <citation type="submission" date="2017-03" db="EMBL/GenBank/DDBJ databases">
        <title>Genomes of endolithic fungi from Antarctica.</title>
        <authorList>
            <person name="Coleine C."/>
            <person name="Masonjones S."/>
            <person name="Stajich J.E."/>
        </authorList>
    </citation>
    <scope>NUCLEOTIDE SEQUENCE [LARGE SCALE GENOMIC DNA]</scope>
    <source>
        <strain evidence="18">CCFEE 5527</strain>
    </source>
</reference>
<evidence type="ECO:0000256" key="13">
    <source>
        <dbReference type="RuleBase" id="RU361153"/>
    </source>
</evidence>
<dbReference type="SUPFAM" id="SSF51445">
    <property type="entry name" value="(Trans)glycosidases"/>
    <property type="match status" value="1"/>
</dbReference>
<feature type="compositionally biased region" description="Low complexity" evidence="14">
    <location>
        <begin position="63"/>
        <end position="93"/>
    </location>
</feature>
<evidence type="ECO:0000313" key="18">
    <source>
        <dbReference type="Proteomes" id="UP000192596"/>
    </source>
</evidence>
<evidence type="ECO:0000256" key="10">
    <source>
        <dbReference type="ARBA" id="ARBA00023326"/>
    </source>
</evidence>
<evidence type="ECO:0000256" key="8">
    <source>
        <dbReference type="ARBA" id="ARBA00023283"/>
    </source>
</evidence>
<comment type="catalytic activity">
    <reaction evidence="1">
        <text>Endohydrolysis of (1-&gt;4)-beta-D-glucosidic linkages in cellulose, lichenin and cereal beta-D-glucans.</text>
        <dbReference type="EC" id="3.2.1.4"/>
    </reaction>
</comment>
<dbReference type="SMART" id="SM00236">
    <property type="entry name" value="fCBD"/>
    <property type="match status" value="1"/>
</dbReference>
<dbReference type="Pfam" id="PF00734">
    <property type="entry name" value="CBM_1"/>
    <property type="match status" value="1"/>
</dbReference>
<keyword evidence="7" id="KW-0119">Carbohydrate metabolism</keyword>
<dbReference type="InParanoid" id="A0A1V8T3J6"/>
<feature type="signal peptide" evidence="15">
    <location>
        <begin position="1"/>
        <end position="17"/>
    </location>
</feature>
<dbReference type="InterPro" id="IPR001547">
    <property type="entry name" value="Glyco_hydro_5"/>
</dbReference>
<protein>
    <recommendedName>
        <fullName evidence="12">Endoglucanase EG-II</fullName>
        <ecNumber evidence="3">3.2.1.4</ecNumber>
    </recommendedName>
</protein>
<dbReference type="GO" id="GO:0030245">
    <property type="term" value="P:cellulose catabolic process"/>
    <property type="evidence" value="ECO:0007669"/>
    <property type="project" value="UniProtKB-KW"/>
</dbReference>
<dbReference type="GO" id="GO:0005576">
    <property type="term" value="C:extracellular region"/>
    <property type="evidence" value="ECO:0007669"/>
    <property type="project" value="InterPro"/>
</dbReference>
<dbReference type="InterPro" id="IPR000254">
    <property type="entry name" value="CBD"/>
</dbReference>
<dbReference type="GO" id="GO:0008810">
    <property type="term" value="F:cellulase activity"/>
    <property type="evidence" value="ECO:0007669"/>
    <property type="project" value="UniProtKB-EC"/>
</dbReference>
<dbReference type="Gene3D" id="3.20.20.80">
    <property type="entry name" value="Glycosidases"/>
    <property type="match status" value="1"/>
</dbReference>
<feature type="region of interest" description="Disordered" evidence="14">
    <location>
        <begin position="57"/>
        <end position="93"/>
    </location>
</feature>
<keyword evidence="8" id="KW-0873">Pyrrolidone carboxylic acid</keyword>
<evidence type="ECO:0000256" key="6">
    <source>
        <dbReference type="ARBA" id="ARBA00023001"/>
    </source>
</evidence>
<dbReference type="PROSITE" id="PS51164">
    <property type="entry name" value="CBM1_2"/>
    <property type="match status" value="1"/>
</dbReference>
<dbReference type="Pfam" id="PF00150">
    <property type="entry name" value="Cellulase"/>
    <property type="match status" value="1"/>
</dbReference>
<dbReference type="EMBL" id="NAJO01000018">
    <property type="protein sequence ID" value="OQO05742.1"/>
    <property type="molecule type" value="Genomic_DNA"/>
</dbReference>
<accession>A0A1V8T3J6</accession>
<evidence type="ECO:0000256" key="1">
    <source>
        <dbReference type="ARBA" id="ARBA00000966"/>
    </source>
</evidence>
<evidence type="ECO:0000256" key="15">
    <source>
        <dbReference type="SAM" id="SignalP"/>
    </source>
</evidence>
<proteinExistence type="inferred from homology"/>
<dbReference type="PROSITE" id="PS00562">
    <property type="entry name" value="CBM1_1"/>
    <property type="match status" value="1"/>
</dbReference>
<keyword evidence="4 15" id="KW-0732">Signal</keyword>
<evidence type="ECO:0000256" key="9">
    <source>
        <dbReference type="ARBA" id="ARBA00023295"/>
    </source>
</evidence>
<organism evidence="17 18">
    <name type="scientific">Cryoendolithus antarcticus</name>
    <dbReference type="NCBI Taxonomy" id="1507870"/>
    <lineage>
        <taxon>Eukaryota</taxon>
        <taxon>Fungi</taxon>
        <taxon>Dikarya</taxon>
        <taxon>Ascomycota</taxon>
        <taxon>Pezizomycotina</taxon>
        <taxon>Dothideomycetes</taxon>
        <taxon>Dothideomycetidae</taxon>
        <taxon>Cladosporiales</taxon>
        <taxon>Cladosporiaceae</taxon>
        <taxon>Cryoendolithus</taxon>
    </lineage>
</organism>
<dbReference type="Proteomes" id="UP000192596">
    <property type="component" value="Unassembled WGS sequence"/>
</dbReference>
<gene>
    <name evidence="17" type="ORF">B0A48_09836</name>
</gene>
<dbReference type="PANTHER" id="PTHR34142:SF5">
    <property type="entry name" value="CBM1 DOMAIN-CONTAINING PROTEIN"/>
    <property type="match status" value="1"/>
</dbReference>
<evidence type="ECO:0000256" key="12">
    <source>
        <dbReference type="ARBA" id="ARBA00074271"/>
    </source>
</evidence>
<dbReference type="InterPro" id="IPR035971">
    <property type="entry name" value="CBD_sf"/>
</dbReference>
<evidence type="ECO:0000256" key="14">
    <source>
        <dbReference type="SAM" id="MobiDB-lite"/>
    </source>
</evidence>
<keyword evidence="5 13" id="KW-0378">Hydrolase</keyword>
<dbReference type="GO" id="GO:0030248">
    <property type="term" value="F:cellulose binding"/>
    <property type="evidence" value="ECO:0007669"/>
    <property type="project" value="InterPro"/>
</dbReference>
<dbReference type="InterPro" id="IPR018087">
    <property type="entry name" value="Glyco_hydro_5_CS"/>
</dbReference>
<dbReference type="OrthoDB" id="5823761at2759"/>
<comment type="similarity">
    <text evidence="2 13">Belongs to the glycosyl hydrolase 5 (cellulase A) family.</text>
</comment>